<sequence length="44" mass="5054">MSPREFDRAVRVLFPAGDGAPGRASFEALMRRFPDEEKDGWTKR</sequence>
<organism evidence="1 2">
    <name type="scientific">Mesorhizobium australicum</name>
    <dbReference type="NCBI Taxonomy" id="536018"/>
    <lineage>
        <taxon>Bacteria</taxon>
        <taxon>Pseudomonadati</taxon>
        <taxon>Pseudomonadota</taxon>
        <taxon>Alphaproteobacteria</taxon>
        <taxon>Hyphomicrobiales</taxon>
        <taxon>Phyllobacteriaceae</taxon>
        <taxon>Mesorhizobium</taxon>
    </lineage>
</organism>
<evidence type="ECO:0000313" key="2">
    <source>
        <dbReference type="Proteomes" id="UP000193083"/>
    </source>
</evidence>
<accession>A0A1X7NXK3</accession>
<dbReference type="AlphaFoldDB" id="A0A1X7NXK3"/>
<proteinExistence type="predicted"/>
<reference evidence="1 2" key="1">
    <citation type="submission" date="2017-04" db="EMBL/GenBank/DDBJ databases">
        <authorList>
            <person name="Afonso C.L."/>
            <person name="Miller P.J."/>
            <person name="Scott M.A."/>
            <person name="Spackman E."/>
            <person name="Goraichik I."/>
            <person name="Dimitrov K.M."/>
            <person name="Suarez D.L."/>
            <person name="Swayne D.E."/>
        </authorList>
    </citation>
    <scope>NUCLEOTIDE SEQUENCE [LARGE SCALE GENOMIC DNA]</scope>
    <source>
        <strain evidence="1 2">B5P</strain>
    </source>
</reference>
<protein>
    <submittedName>
        <fullName evidence="1">Phage tail assembly chaperone protein, TAC</fullName>
    </submittedName>
</protein>
<name>A0A1X7NXK3_9HYPH</name>
<dbReference type="EMBL" id="FXBL01000004">
    <property type="protein sequence ID" value="SMH42939.1"/>
    <property type="molecule type" value="Genomic_DNA"/>
</dbReference>
<evidence type="ECO:0000313" key="1">
    <source>
        <dbReference type="EMBL" id="SMH42939.1"/>
    </source>
</evidence>
<keyword evidence="2" id="KW-1185">Reference proteome</keyword>
<dbReference type="Proteomes" id="UP000193083">
    <property type="component" value="Unassembled WGS sequence"/>
</dbReference>
<gene>
    <name evidence="1" type="ORF">SAMN02982922_2801</name>
</gene>